<accession>A0A6S7JGQ7</accession>
<keyword evidence="2" id="KW-1185">Reference proteome</keyword>
<comment type="caution">
    <text evidence="1">The sequence shown here is derived from an EMBL/GenBank/DDBJ whole genome shotgun (WGS) entry which is preliminary data.</text>
</comment>
<proteinExistence type="predicted"/>
<organism evidence="1 2">
    <name type="scientific">Paramuricea clavata</name>
    <name type="common">Red gorgonian</name>
    <name type="synonym">Violescent sea-whip</name>
    <dbReference type="NCBI Taxonomy" id="317549"/>
    <lineage>
        <taxon>Eukaryota</taxon>
        <taxon>Metazoa</taxon>
        <taxon>Cnidaria</taxon>
        <taxon>Anthozoa</taxon>
        <taxon>Octocorallia</taxon>
        <taxon>Malacalcyonacea</taxon>
        <taxon>Plexauridae</taxon>
        <taxon>Paramuricea</taxon>
    </lineage>
</organism>
<reference evidence="1" key="1">
    <citation type="submission" date="2020-04" db="EMBL/GenBank/DDBJ databases">
        <authorList>
            <person name="Alioto T."/>
            <person name="Alioto T."/>
            <person name="Gomez Garrido J."/>
        </authorList>
    </citation>
    <scope>NUCLEOTIDE SEQUENCE</scope>
    <source>
        <strain evidence="1">A484AB</strain>
    </source>
</reference>
<evidence type="ECO:0000313" key="1">
    <source>
        <dbReference type="EMBL" id="CAB4030277.1"/>
    </source>
</evidence>
<dbReference type="EMBL" id="CACRXK020016753">
    <property type="protein sequence ID" value="CAB4030277.1"/>
    <property type="molecule type" value="Genomic_DNA"/>
</dbReference>
<dbReference type="Proteomes" id="UP001152795">
    <property type="component" value="Unassembled WGS sequence"/>
</dbReference>
<dbReference type="AlphaFoldDB" id="A0A6S7JGQ7"/>
<name>A0A6S7JGQ7_PARCT</name>
<sequence length="326" mass="37023">MKFDQCAATVEGLVQSVSVISDKFDEISTKVEDLEGKYMKINKENKFLKDEVFRLSNSLNSLKEDIDNFEQYSRRECIEVSGAPVTTDEDTSDLVVELGSIIVLNIKREDISVSYRLPVKMYGQAIQNKDALNPGRQLELEASLCSDVLHFGNRFCGTQTDFGHYGSHPQNNGAIYIQHTNEVHYDVVLDVTANEQWQQHVYKRKAEDQTHLNLGNSVAYEPACKRSKIIVASQKKANFVKEKECADNSNRTETVPDNAEICLINTKKQLNSSTQMHEKQNLNIAEPNIIQYGQSENIFENEKAIISKFHNSIKFSINQCKICREA</sequence>
<gene>
    <name evidence="1" type="ORF">PACLA_8A019044</name>
</gene>
<protein>
    <submittedName>
        <fullName evidence="1">Uncharacterized protein</fullName>
    </submittedName>
</protein>
<evidence type="ECO:0000313" key="2">
    <source>
        <dbReference type="Proteomes" id="UP001152795"/>
    </source>
</evidence>
<dbReference type="OrthoDB" id="5989141at2759"/>